<dbReference type="GO" id="GO:0008270">
    <property type="term" value="F:zinc ion binding"/>
    <property type="evidence" value="ECO:0007669"/>
    <property type="project" value="UniProtKB-KW"/>
</dbReference>
<accession>A0A401Q5C1</accession>
<dbReference type="PANTHER" id="PTHR13363:SF5">
    <property type="entry name" value="E3 UBIQUITIN-PROTEIN LIGASE RNF123"/>
    <property type="match status" value="1"/>
</dbReference>
<dbReference type="PANTHER" id="PTHR13363">
    <property type="entry name" value="RING FINGER AND SRY DOMAIN-CONTAINING"/>
    <property type="match status" value="1"/>
</dbReference>
<dbReference type="AlphaFoldDB" id="A0A401Q5C1"/>
<dbReference type="PROSITE" id="PS50188">
    <property type="entry name" value="B302_SPRY"/>
    <property type="match status" value="1"/>
</dbReference>
<keyword evidence="3" id="KW-0862">Zinc</keyword>
<dbReference type="InterPro" id="IPR013320">
    <property type="entry name" value="ConA-like_dom_sf"/>
</dbReference>
<feature type="domain" description="B30.2/SPRY" evidence="4">
    <location>
        <begin position="1"/>
        <end position="93"/>
    </location>
</feature>
<dbReference type="SUPFAM" id="SSF49899">
    <property type="entry name" value="Concanavalin A-like lectins/glucanases"/>
    <property type="match status" value="1"/>
</dbReference>
<dbReference type="InterPro" id="IPR001870">
    <property type="entry name" value="B30.2/SPRY"/>
</dbReference>
<dbReference type="SMART" id="SM00449">
    <property type="entry name" value="SPRY"/>
    <property type="match status" value="1"/>
</dbReference>
<sequence>EGVGDTSDSYAYDGNRVRKWNVTTTNYGKAWAAGDIVTCVIDLDEGKIAFCLNGISLGVAFEDIRLGPGIAYFPAISLSFKESVAFNFGSRPIRYPMEGYRPMQDPPEADLVKAHKLLGYLKNVITTSMDTQEGTLTEQNSALWQAQGEPTVLITLAHIFNRFAPLMCKVYLVEDVLMTYFLGILEGGGAVDEHPLIQHLLDLMWLLMEDYEVQECLKQLMMSLLRAYRFSPIIPDLGLQIHYLRLSIAILKHEKTRKYLLNNVLFDVLRSVVFFFIKTPLRVEEAGLEELIPTTWWPTKFDKEGKEVKEESAEERLRRRAYERGCQRLKKRIEVVEELQVQILKLFLNNKDKGSGEASRYIFLNKFRKFLQENANNRGNPAILCPPEYMVCFLHRLIAALRSYWDEYRQRNPSSILSEDAYVPPQLFFNGKVDYFDLQRLGGLLSHLKKTLKGETLDVK</sequence>
<organism evidence="5 6">
    <name type="scientific">Scyliorhinus torazame</name>
    <name type="common">Cloudy catshark</name>
    <name type="synonym">Catulus torazame</name>
    <dbReference type="NCBI Taxonomy" id="75743"/>
    <lineage>
        <taxon>Eukaryota</taxon>
        <taxon>Metazoa</taxon>
        <taxon>Chordata</taxon>
        <taxon>Craniata</taxon>
        <taxon>Vertebrata</taxon>
        <taxon>Chondrichthyes</taxon>
        <taxon>Elasmobranchii</taxon>
        <taxon>Galeomorphii</taxon>
        <taxon>Galeoidea</taxon>
        <taxon>Carcharhiniformes</taxon>
        <taxon>Scyliorhinidae</taxon>
        <taxon>Scyliorhinus</taxon>
    </lineage>
</organism>
<reference evidence="5 6" key="1">
    <citation type="journal article" date="2018" name="Nat. Ecol. Evol.">
        <title>Shark genomes provide insights into elasmobranch evolution and the origin of vertebrates.</title>
        <authorList>
            <person name="Hara Y"/>
            <person name="Yamaguchi K"/>
            <person name="Onimaru K"/>
            <person name="Kadota M"/>
            <person name="Koyanagi M"/>
            <person name="Keeley SD"/>
            <person name="Tatsumi K"/>
            <person name="Tanaka K"/>
            <person name="Motone F"/>
            <person name="Kageyama Y"/>
            <person name="Nozu R"/>
            <person name="Adachi N"/>
            <person name="Nishimura O"/>
            <person name="Nakagawa R"/>
            <person name="Tanegashima C"/>
            <person name="Kiyatake I"/>
            <person name="Matsumoto R"/>
            <person name="Murakumo K"/>
            <person name="Nishida K"/>
            <person name="Terakita A"/>
            <person name="Kuratani S"/>
            <person name="Sato K"/>
            <person name="Hyodo S Kuraku.S."/>
        </authorList>
    </citation>
    <scope>NUCLEOTIDE SEQUENCE [LARGE SCALE GENOMIC DNA]</scope>
</reference>
<dbReference type="OMA" id="YKLIMAR"/>
<keyword evidence="1" id="KW-0479">Metal-binding</keyword>
<comment type="caution">
    <text evidence="5">The sequence shown here is derived from an EMBL/GenBank/DDBJ whole genome shotgun (WGS) entry which is preliminary data.</text>
</comment>
<name>A0A401Q5C1_SCYTO</name>
<dbReference type="InterPro" id="IPR003877">
    <property type="entry name" value="SPRY_dom"/>
</dbReference>
<keyword evidence="2" id="KW-0863">Zinc-finger</keyword>
<dbReference type="InterPro" id="IPR043136">
    <property type="entry name" value="B30.2/SPRY_sf"/>
</dbReference>
<dbReference type="InterPro" id="IPR045129">
    <property type="entry name" value="RNF123/RKP/RSPRY1"/>
</dbReference>
<evidence type="ECO:0000256" key="2">
    <source>
        <dbReference type="ARBA" id="ARBA00022771"/>
    </source>
</evidence>
<gene>
    <name evidence="5" type="ORF">scyTo_0016263</name>
</gene>
<protein>
    <recommendedName>
        <fullName evidence="4">B30.2/SPRY domain-containing protein</fullName>
    </recommendedName>
</protein>
<dbReference type="Pfam" id="PF00622">
    <property type="entry name" value="SPRY"/>
    <property type="match status" value="1"/>
</dbReference>
<dbReference type="GO" id="GO:0051603">
    <property type="term" value="P:proteolysis involved in protein catabolic process"/>
    <property type="evidence" value="ECO:0007669"/>
    <property type="project" value="TreeGrafter"/>
</dbReference>
<evidence type="ECO:0000259" key="4">
    <source>
        <dbReference type="PROSITE" id="PS50188"/>
    </source>
</evidence>
<dbReference type="GO" id="GO:0004842">
    <property type="term" value="F:ubiquitin-protein transferase activity"/>
    <property type="evidence" value="ECO:0007669"/>
    <property type="project" value="InterPro"/>
</dbReference>
<dbReference type="OrthoDB" id="258495at2759"/>
<evidence type="ECO:0000256" key="3">
    <source>
        <dbReference type="ARBA" id="ARBA00022833"/>
    </source>
</evidence>
<feature type="non-terminal residue" evidence="5">
    <location>
        <position position="1"/>
    </location>
</feature>
<evidence type="ECO:0000313" key="6">
    <source>
        <dbReference type="Proteomes" id="UP000288216"/>
    </source>
</evidence>
<evidence type="ECO:0000256" key="1">
    <source>
        <dbReference type="ARBA" id="ARBA00022723"/>
    </source>
</evidence>
<keyword evidence="6" id="KW-1185">Reference proteome</keyword>
<dbReference type="Gene3D" id="2.60.120.920">
    <property type="match status" value="1"/>
</dbReference>
<dbReference type="Proteomes" id="UP000288216">
    <property type="component" value="Unassembled WGS sequence"/>
</dbReference>
<evidence type="ECO:0000313" key="5">
    <source>
        <dbReference type="EMBL" id="GCB80579.1"/>
    </source>
</evidence>
<dbReference type="GO" id="GO:0005737">
    <property type="term" value="C:cytoplasm"/>
    <property type="evidence" value="ECO:0007669"/>
    <property type="project" value="TreeGrafter"/>
</dbReference>
<dbReference type="EMBL" id="BFAA01009717">
    <property type="protein sequence ID" value="GCB80579.1"/>
    <property type="molecule type" value="Genomic_DNA"/>
</dbReference>
<proteinExistence type="predicted"/>
<dbReference type="STRING" id="75743.A0A401Q5C1"/>